<dbReference type="Gene3D" id="1.10.630.10">
    <property type="entry name" value="Cytochrome P450"/>
    <property type="match status" value="2"/>
</dbReference>
<name>A0ABQ9AZI4_9ROSI</name>
<evidence type="ECO:0000313" key="13">
    <source>
        <dbReference type="Proteomes" id="UP001141253"/>
    </source>
</evidence>
<evidence type="ECO:0000313" key="12">
    <source>
        <dbReference type="EMBL" id="KAJ6366990.1"/>
    </source>
</evidence>
<evidence type="ECO:0000256" key="10">
    <source>
        <dbReference type="ARBA" id="ARBA00023136"/>
    </source>
</evidence>
<evidence type="ECO:0000256" key="1">
    <source>
        <dbReference type="ARBA" id="ARBA00004167"/>
    </source>
</evidence>
<comment type="subcellular location">
    <subcellularLocation>
        <location evidence="1">Membrane</location>
        <topology evidence="1">Single-pass membrane protein</topology>
    </subcellularLocation>
</comment>
<dbReference type="PANTHER" id="PTHR24282">
    <property type="entry name" value="CYTOCHROME P450 FAMILY MEMBER"/>
    <property type="match status" value="1"/>
</dbReference>
<dbReference type="InterPro" id="IPR036396">
    <property type="entry name" value="Cyt_P450_sf"/>
</dbReference>
<evidence type="ECO:0000256" key="3">
    <source>
        <dbReference type="ARBA" id="ARBA00022617"/>
    </source>
</evidence>
<feature type="transmembrane region" description="Helical" evidence="11">
    <location>
        <begin position="6"/>
        <end position="29"/>
    </location>
</feature>
<keyword evidence="9" id="KW-0503">Monooxygenase</keyword>
<sequence length="317" mass="36617">MPPPFLIVISLLLLISFLKFIHKIIWIPLRIQYHFKKQGIAGPGYRPISGNLGELRRLYAAAQSSKSMPFSHDIIHRVLPFYQEWSRKYGKMFLFWYGIKPRLVISDPDMIKEVLMNNKIAGSIEKLALNPLRKILFGEGLVVLEGEKWALHRRIANQAFNLEQVKSWVPDTVASTTNVLRKWEDIRGGREEFEFLPTKNNRERWRLDADTREAIKHLIKINSTSRDNSRNLPSLLMSSCRNQDGKEETLEAEEVIDECKTFYVEGKETTANVLTWALLLLASHQEWQERASEEVFHVYGGKEVLGADNLSNLKIVS</sequence>
<dbReference type="PANTHER" id="PTHR24282:SF211">
    <property type="entry name" value="CYTOCHROME P450-RELATED"/>
    <property type="match status" value="1"/>
</dbReference>
<dbReference type="InterPro" id="IPR001128">
    <property type="entry name" value="Cyt_P450"/>
</dbReference>
<accession>A0ABQ9AZI4</accession>
<evidence type="ECO:0000256" key="8">
    <source>
        <dbReference type="ARBA" id="ARBA00023004"/>
    </source>
</evidence>
<evidence type="ECO:0000256" key="6">
    <source>
        <dbReference type="ARBA" id="ARBA00022989"/>
    </source>
</evidence>
<keyword evidence="6 11" id="KW-1133">Transmembrane helix</keyword>
<keyword evidence="13" id="KW-1185">Reference proteome</keyword>
<evidence type="ECO:0000256" key="7">
    <source>
        <dbReference type="ARBA" id="ARBA00023002"/>
    </source>
</evidence>
<keyword evidence="3" id="KW-0349">Heme</keyword>
<organism evidence="12 13">
    <name type="scientific">Salix suchowensis</name>
    <dbReference type="NCBI Taxonomy" id="1278906"/>
    <lineage>
        <taxon>Eukaryota</taxon>
        <taxon>Viridiplantae</taxon>
        <taxon>Streptophyta</taxon>
        <taxon>Embryophyta</taxon>
        <taxon>Tracheophyta</taxon>
        <taxon>Spermatophyta</taxon>
        <taxon>Magnoliopsida</taxon>
        <taxon>eudicotyledons</taxon>
        <taxon>Gunneridae</taxon>
        <taxon>Pentapetalae</taxon>
        <taxon>rosids</taxon>
        <taxon>fabids</taxon>
        <taxon>Malpighiales</taxon>
        <taxon>Salicaceae</taxon>
        <taxon>Saliceae</taxon>
        <taxon>Salix</taxon>
    </lineage>
</organism>
<dbReference type="SUPFAM" id="SSF48264">
    <property type="entry name" value="Cytochrome P450"/>
    <property type="match status" value="1"/>
</dbReference>
<proteinExistence type="inferred from homology"/>
<evidence type="ECO:0000256" key="9">
    <source>
        <dbReference type="ARBA" id="ARBA00023033"/>
    </source>
</evidence>
<keyword evidence="5" id="KW-0479">Metal-binding</keyword>
<dbReference type="Pfam" id="PF00067">
    <property type="entry name" value="p450"/>
    <property type="match status" value="2"/>
</dbReference>
<protein>
    <recommendedName>
        <fullName evidence="14">Cytochrome P450</fullName>
    </recommendedName>
</protein>
<dbReference type="EMBL" id="JAPFFI010000014">
    <property type="protein sequence ID" value="KAJ6366990.1"/>
    <property type="molecule type" value="Genomic_DNA"/>
</dbReference>
<keyword evidence="8" id="KW-0408">Iron</keyword>
<comment type="similarity">
    <text evidence="2">Belongs to the cytochrome P450 family.</text>
</comment>
<dbReference type="Proteomes" id="UP001141253">
    <property type="component" value="Chromosome 7"/>
</dbReference>
<reference evidence="12" key="1">
    <citation type="submission" date="2022-10" db="EMBL/GenBank/DDBJ databases">
        <authorList>
            <person name="Hyden B.L."/>
            <person name="Feng K."/>
            <person name="Yates T."/>
            <person name="Jawdy S."/>
            <person name="Smart L.B."/>
            <person name="Muchero W."/>
        </authorList>
    </citation>
    <scope>NUCLEOTIDE SEQUENCE</scope>
    <source>
        <tissue evidence="12">Shoot tip</tissue>
    </source>
</reference>
<evidence type="ECO:0000256" key="2">
    <source>
        <dbReference type="ARBA" id="ARBA00010617"/>
    </source>
</evidence>
<keyword evidence="10 11" id="KW-0472">Membrane</keyword>
<evidence type="ECO:0000256" key="11">
    <source>
        <dbReference type="SAM" id="Phobius"/>
    </source>
</evidence>
<evidence type="ECO:0000256" key="5">
    <source>
        <dbReference type="ARBA" id="ARBA00022723"/>
    </source>
</evidence>
<keyword evidence="7" id="KW-0560">Oxidoreductase</keyword>
<evidence type="ECO:0008006" key="14">
    <source>
        <dbReference type="Google" id="ProtNLM"/>
    </source>
</evidence>
<evidence type="ECO:0000256" key="4">
    <source>
        <dbReference type="ARBA" id="ARBA00022692"/>
    </source>
</evidence>
<reference evidence="12" key="2">
    <citation type="journal article" date="2023" name="Int. J. Mol. Sci.">
        <title>De Novo Assembly and Annotation of 11 Diverse Shrub Willow (Salix) Genomes Reveals Novel Gene Organization in Sex-Linked Regions.</title>
        <authorList>
            <person name="Hyden B."/>
            <person name="Feng K."/>
            <person name="Yates T.B."/>
            <person name="Jawdy S."/>
            <person name="Cereghino C."/>
            <person name="Smart L.B."/>
            <person name="Muchero W."/>
        </authorList>
    </citation>
    <scope>NUCLEOTIDE SEQUENCE</scope>
    <source>
        <tissue evidence="12">Shoot tip</tissue>
    </source>
</reference>
<keyword evidence="4 11" id="KW-0812">Transmembrane</keyword>
<gene>
    <name evidence="12" type="ORF">OIU77_003383</name>
</gene>
<comment type="caution">
    <text evidence="12">The sequence shown here is derived from an EMBL/GenBank/DDBJ whole genome shotgun (WGS) entry which is preliminary data.</text>
</comment>
<dbReference type="InterPro" id="IPR050665">
    <property type="entry name" value="Cytochrome_P450_Monooxygen"/>
</dbReference>